<dbReference type="InterPro" id="IPR008963">
    <property type="entry name" value="Purple_acid_Pase-like_N"/>
</dbReference>
<dbReference type="PANTHER" id="PTHR22953:SF153">
    <property type="entry name" value="PURPLE ACID PHOSPHATASE"/>
    <property type="match status" value="1"/>
</dbReference>
<dbReference type="Proteomes" id="UP000826709">
    <property type="component" value="Chromosome"/>
</dbReference>
<dbReference type="Pfam" id="PF00149">
    <property type="entry name" value="Metallophos"/>
    <property type="match status" value="1"/>
</dbReference>
<dbReference type="PANTHER" id="PTHR22953">
    <property type="entry name" value="ACID PHOSPHATASE RELATED"/>
    <property type="match status" value="1"/>
</dbReference>
<accession>A0A8G1A0V7</accession>
<evidence type="ECO:0000259" key="2">
    <source>
        <dbReference type="Pfam" id="PF00149"/>
    </source>
</evidence>
<dbReference type="Pfam" id="PF16656">
    <property type="entry name" value="Pur_ac_phosph_N"/>
    <property type="match status" value="1"/>
</dbReference>
<dbReference type="Gene3D" id="3.60.21.10">
    <property type="match status" value="1"/>
</dbReference>
<organism evidence="4 5">
    <name type="scientific">Methanofollis formosanus</name>
    <dbReference type="NCBI Taxonomy" id="299308"/>
    <lineage>
        <taxon>Archaea</taxon>
        <taxon>Methanobacteriati</taxon>
        <taxon>Methanobacteriota</taxon>
        <taxon>Stenosarchaea group</taxon>
        <taxon>Methanomicrobia</taxon>
        <taxon>Methanomicrobiales</taxon>
        <taxon>Methanomicrobiaceae</taxon>
        <taxon>Methanofollis</taxon>
    </lineage>
</organism>
<protein>
    <submittedName>
        <fullName evidence="4">Metallophosphoesterase family protein</fullName>
    </submittedName>
</protein>
<gene>
    <name evidence="4" type="ORF">E2N92_03120</name>
</gene>
<sequence>MIGVRSDHRKLGAWCFLAMFLLPVAVAAAGDGLLWGPYVTGTDETSAVISWKTPGPSGGAVAYADEAAFFEGGYTAEATDLEKTPLHHVALTNLTPGTVYHYAVTTDGVTGPDCRFRTFGDGPCTFVVYSDTRGQAPYFTPLERHKLVADRIAEEENLSFVLHCGDFVTYGHDLDEWNQFFASGRQMLANTTIYPAMGNHEGNRSVYYETFGMPEWYSFDCGQVHVAVLDSNDWAKGRLDEETTWLEEDLAGAGERWTFAAFHHPIFSSNERHWGGDRTLRQAWTPLFERYGVDGVFSGHVHAYERYEVNGTAYFVIPCGGEALYSLAEEKMAGYANSLEHTLAYLRVHASAEGVTAEVVPVAQLSGDSREVVSLYPPNSTFETVAMTPQRAGEGAAQTPLSPVCAGAAFGIAALWLKKER</sequence>
<dbReference type="EMBL" id="CP037968">
    <property type="protein sequence ID" value="QYZ78490.1"/>
    <property type="molecule type" value="Genomic_DNA"/>
</dbReference>
<dbReference type="AlphaFoldDB" id="A0A8G1A0V7"/>
<dbReference type="InterPro" id="IPR015914">
    <property type="entry name" value="PAPs_N"/>
</dbReference>
<proteinExistence type="predicted"/>
<dbReference type="InterPro" id="IPR004843">
    <property type="entry name" value="Calcineurin-like_PHP"/>
</dbReference>
<dbReference type="GO" id="GO:0046872">
    <property type="term" value="F:metal ion binding"/>
    <property type="evidence" value="ECO:0007669"/>
    <property type="project" value="InterPro"/>
</dbReference>
<dbReference type="InterPro" id="IPR039331">
    <property type="entry name" value="PAPs-like"/>
</dbReference>
<reference evidence="4" key="1">
    <citation type="journal article" date="2005" name="Int. J. Syst. Evol. Microbiol.">
        <title>Methanofollis formosanus sp. nov., isolated from a fish pond.</title>
        <authorList>
            <person name="Wu S.Y."/>
            <person name="Chen S.C."/>
            <person name="Lai M.C."/>
        </authorList>
    </citation>
    <scope>NUCLEOTIDE SEQUENCE</scope>
    <source>
        <strain evidence="4">ML15</strain>
    </source>
</reference>
<feature type="domain" description="Calcineurin-like phosphoesterase" evidence="2">
    <location>
        <begin position="126"/>
        <end position="304"/>
    </location>
</feature>
<feature type="domain" description="Purple acid phosphatase N-terminal" evidence="3">
    <location>
        <begin position="39"/>
        <end position="118"/>
    </location>
</feature>
<name>A0A8G1A0V7_9EURY</name>
<evidence type="ECO:0000259" key="3">
    <source>
        <dbReference type="Pfam" id="PF16656"/>
    </source>
</evidence>
<dbReference type="GO" id="GO:0003993">
    <property type="term" value="F:acid phosphatase activity"/>
    <property type="evidence" value="ECO:0007669"/>
    <property type="project" value="InterPro"/>
</dbReference>
<evidence type="ECO:0000256" key="1">
    <source>
        <dbReference type="ARBA" id="ARBA00022729"/>
    </source>
</evidence>
<dbReference type="SUPFAM" id="SSF56300">
    <property type="entry name" value="Metallo-dependent phosphatases"/>
    <property type="match status" value="1"/>
</dbReference>
<keyword evidence="1" id="KW-0732">Signal</keyword>
<keyword evidence="5" id="KW-1185">Reference proteome</keyword>
<dbReference type="SUPFAM" id="SSF49363">
    <property type="entry name" value="Purple acid phosphatase, N-terminal domain"/>
    <property type="match status" value="1"/>
</dbReference>
<dbReference type="KEGG" id="mfk:E2N92_03120"/>
<evidence type="ECO:0000313" key="4">
    <source>
        <dbReference type="EMBL" id="QYZ78490.1"/>
    </source>
</evidence>
<dbReference type="Gene3D" id="2.60.40.380">
    <property type="entry name" value="Purple acid phosphatase-like, N-terminal"/>
    <property type="match status" value="1"/>
</dbReference>
<dbReference type="InterPro" id="IPR029052">
    <property type="entry name" value="Metallo-depent_PP-like"/>
</dbReference>
<dbReference type="InterPro" id="IPR003961">
    <property type="entry name" value="FN3_dom"/>
</dbReference>
<dbReference type="CDD" id="cd00063">
    <property type="entry name" value="FN3"/>
    <property type="match status" value="1"/>
</dbReference>
<evidence type="ECO:0000313" key="5">
    <source>
        <dbReference type="Proteomes" id="UP000826709"/>
    </source>
</evidence>
<reference evidence="4" key="2">
    <citation type="submission" date="2019-03" db="EMBL/GenBank/DDBJ databases">
        <authorList>
            <person name="Chen S.-C."/>
            <person name="Wu S.-Y."/>
            <person name="Lai M.-C."/>
        </authorList>
    </citation>
    <scope>NUCLEOTIDE SEQUENCE</scope>
    <source>
        <strain evidence="4">ML15</strain>
    </source>
</reference>